<gene>
    <name evidence="4" type="ORF">GCM10008932_17310</name>
</gene>
<sequence length="278" mass="31396">MSKKVIIDPGHGGVDSGALGFSAKEKDWNLEISLYQYKRLKELGAFVEMTRQSDITLEPAQRIARIKDQYDLCVSNHFNAFNGEARGIEVIHSIHSKPTFATDLANGLVEATSLPLRRVFTRVMKPGVDYYFMNRMTGSTQTVIIEYGFIDNQQDHAYYAKKENLVTAAEAVIKVICEKIGIDYHKPKKVRPKKPVSPKPQKDSYKGKRVESIHAGELRFYTQPSWKDADVFGYLTKGIGFNEILDKVKVGSGEQYKVRNTKGDIFYVTASPTYVQVV</sequence>
<dbReference type="SUPFAM" id="SSF53187">
    <property type="entry name" value="Zn-dependent exopeptidases"/>
    <property type="match status" value="1"/>
</dbReference>
<organism evidence="4 5">
    <name type="scientific">Alkalibacterium iburiense</name>
    <dbReference type="NCBI Taxonomy" id="290589"/>
    <lineage>
        <taxon>Bacteria</taxon>
        <taxon>Bacillati</taxon>
        <taxon>Bacillota</taxon>
        <taxon>Bacilli</taxon>
        <taxon>Lactobacillales</taxon>
        <taxon>Carnobacteriaceae</taxon>
        <taxon>Alkalibacterium</taxon>
    </lineage>
</organism>
<protein>
    <recommendedName>
        <fullName evidence="3">MurNAc-LAA domain-containing protein</fullName>
    </recommendedName>
</protein>
<proteinExistence type="predicted"/>
<dbReference type="Proteomes" id="UP001501166">
    <property type="component" value="Unassembled WGS sequence"/>
</dbReference>
<dbReference type="RefSeq" id="WP_343755734.1">
    <property type="nucleotide sequence ID" value="NZ_BAAACW010000110.1"/>
</dbReference>
<evidence type="ECO:0000256" key="1">
    <source>
        <dbReference type="ARBA" id="ARBA00022801"/>
    </source>
</evidence>
<dbReference type="EMBL" id="BAAACW010000110">
    <property type="protein sequence ID" value="GAA0365669.1"/>
    <property type="molecule type" value="Genomic_DNA"/>
</dbReference>
<dbReference type="Gene3D" id="3.40.630.40">
    <property type="entry name" value="Zn-dependent exopeptidases"/>
    <property type="match status" value="1"/>
</dbReference>
<dbReference type="Pfam" id="PF01520">
    <property type="entry name" value="Amidase_3"/>
    <property type="match status" value="1"/>
</dbReference>
<feature type="domain" description="MurNAc-LAA" evidence="3">
    <location>
        <begin position="5"/>
        <end position="176"/>
    </location>
</feature>
<evidence type="ECO:0000313" key="5">
    <source>
        <dbReference type="Proteomes" id="UP001501166"/>
    </source>
</evidence>
<dbReference type="PANTHER" id="PTHR30404">
    <property type="entry name" value="N-ACETYLMURAMOYL-L-ALANINE AMIDASE"/>
    <property type="match status" value="1"/>
</dbReference>
<comment type="caution">
    <text evidence="4">The sequence shown here is derived from an EMBL/GenBank/DDBJ whole genome shotgun (WGS) entry which is preliminary data.</text>
</comment>
<accession>A0ABP3HBQ5</accession>
<evidence type="ECO:0000259" key="3">
    <source>
        <dbReference type="Pfam" id="PF01520"/>
    </source>
</evidence>
<evidence type="ECO:0000313" key="4">
    <source>
        <dbReference type="EMBL" id="GAA0365669.1"/>
    </source>
</evidence>
<dbReference type="InterPro" id="IPR050695">
    <property type="entry name" value="N-acetylmuramoyl_amidase_3"/>
</dbReference>
<keyword evidence="5" id="KW-1185">Reference proteome</keyword>
<reference evidence="5" key="1">
    <citation type="journal article" date="2019" name="Int. J. Syst. Evol. Microbiol.">
        <title>The Global Catalogue of Microorganisms (GCM) 10K type strain sequencing project: providing services to taxonomists for standard genome sequencing and annotation.</title>
        <authorList>
            <consortium name="The Broad Institute Genomics Platform"/>
            <consortium name="The Broad Institute Genome Sequencing Center for Infectious Disease"/>
            <person name="Wu L."/>
            <person name="Ma J."/>
        </authorList>
    </citation>
    <scope>NUCLEOTIDE SEQUENCE [LARGE SCALE GENOMIC DNA]</scope>
    <source>
        <strain evidence="5">JCM 12662</strain>
    </source>
</reference>
<keyword evidence="1" id="KW-0378">Hydrolase</keyword>
<evidence type="ECO:0000256" key="2">
    <source>
        <dbReference type="SAM" id="MobiDB-lite"/>
    </source>
</evidence>
<name>A0ABP3HBQ5_9LACT</name>
<feature type="region of interest" description="Disordered" evidence="2">
    <location>
        <begin position="188"/>
        <end position="208"/>
    </location>
</feature>
<dbReference type="CDD" id="cd02696">
    <property type="entry name" value="MurNAc-LAA"/>
    <property type="match status" value="1"/>
</dbReference>
<dbReference type="PANTHER" id="PTHR30404:SF0">
    <property type="entry name" value="N-ACETYLMURAMOYL-L-ALANINE AMIDASE AMIC"/>
    <property type="match status" value="1"/>
</dbReference>
<dbReference type="InterPro" id="IPR002508">
    <property type="entry name" value="MurNAc-LAA_cat"/>
</dbReference>